<evidence type="ECO:0000256" key="4">
    <source>
        <dbReference type="ARBA" id="ARBA00022475"/>
    </source>
</evidence>
<feature type="transmembrane region" description="Helical" evidence="14">
    <location>
        <begin position="84"/>
        <end position="102"/>
    </location>
</feature>
<keyword evidence="7 14" id="KW-1133">Transmembrane helix</keyword>
<protein>
    <recommendedName>
        <fullName evidence="2">Voltage-gated hydrogen channel 1</fullName>
    </recommendedName>
    <alternativeName>
        <fullName evidence="12">Hydrogen voltage-gated channel 1</fullName>
    </alternativeName>
</protein>
<gene>
    <name evidence="16" type="primary">HVCN1</name>
    <name evidence="16" type="ORF">Ciccas_000164</name>
</gene>
<keyword evidence="3" id="KW-0813">Transport</keyword>
<evidence type="ECO:0000256" key="11">
    <source>
        <dbReference type="ARBA" id="ARBA00023303"/>
    </source>
</evidence>
<evidence type="ECO:0000256" key="14">
    <source>
        <dbReference type="SAM" id="Phobius"/>
    </source>
</evidence>
<dbReference type="InterPro" id="IPR005821">
    <property type="entry name" value="Ion_trans_dom"/>
</dbReference>
<dbReference type="PANTHER" id="PTHR46480">
    <property type="entry name" value="F20B24.22"/>
    <property type="match status" value="1"/>
</dbReference>
<keyword evidence="6" id="KW-0851">Voltage-gated channel</keyword>
<evidence type="ECO:0000256" key="9">
    <source>
        <dbReference type="ARBA" id="ARBA00023065"/>
    </source>
</evidence>
<name>A0ABD2QNU3_9PLAT</name>
<keyword evidence="17" id="KW-1185">Reference proteome</keyword>
<proteinExistence type="predicted"/>
<dbReference type="AlphaFoldDB" id="A0ABD2QNU3"/>
<dbReference type="InterPro" id="IPR031846">
    <property type="entry name" value="Hvcn1"/>
</dbReference>
<dbReference type="Pfam" id="PF00520">
    <property type="entry name" value="Ion_trans"/>
    <property type="match status" value="1"/>
</dbReference>
<keyword evidence="5 14" id="KW-0812">Transmembrane</keyword>
<sequence length="563" mass="62548">MQNCHVKRFELAPFLGLARGLVQLARADGLERLEDDVETKAKHLHDISENLHILSIVITGFFLTMVFLKLAAHGKQFFRDSFEVFDGFVIIISFVSDIVFMFTSMSTASMIVLLFLRVLRIMNALMMHEKQRYEFRIALQKRARRVQQRKMEILQTDKEMQEKHLLALEELCKELGCSDDMVRKCKPKCESDIISSTQYTHEQTNNALKSIAALTTGFMGGLVGAQSNIQNAMAKLSGSGPQNQLTTPSKSTLCLPTRDEKRGSTVAELSSPYLRRLRSTNVVASRMARASVACDNGRGRFFYRMQTHLSEDNASMRELSSGNGEESVLLTKANTCTSLSKSCGSNVDQAVAPTSHFVRRKPMFGVKFFSQISQQQLDRRRASMAEFGTKYFDLQITSPSLDGQKPFCISDGTVSLEEDNAPESGSLCDSVKTLDEGAVYLSPLLAPPATIYEASKEYSDHGSDICDHSHRSCAKNQELLLLLGPDDATGPKKRHSAHEMQAEGDDEQEPVQLRSSSFRLVRGGAIVLKPLQGRSPRRPQQQGNCKVAAEAGNGMHLMSEQNA</sequence>
<evidence type="ECO:0000256" key="10">
    <source>
        <dbReference type="ARBA" id="ARBA00023136"/>
    </source>
</evidence>
<feature type="transmembrane region" description="Helical" evidence="14">
    <location>
        <begin position="51"/>
        <end position="72"/>
    </location>
</feature>
<evidence type="ECO:0000256" key="2">
    <source>
        <dbReference type="ARBA" id="ARBA00015897"/>
    </source>
</evidence>
<evidence type="ECO:0000313" key="16">
    <source>
        <dbReference type="EMBL" id="KAL3321169.1"/>
    </source>
</evidence>
<comment type="caution">
    <text evidence="16">The sequence shown here is derived from an EMBL/GenBank/DDBJ whole genome shotgun (WGS) entry which is preliminary data.</text>
</comment>
<evidence type="ECO:0000256" key="3">
    <source>
        <dbReference type="ARBA" id="ARBA00022448"/>
    </source>
</evidence>
<keyword evidence="10 14" id="KW-0472">Membrane</keyword>
<dbReference type="Proteomes" id="UP001626550">
    <property type="component" value="Unassembled WGS sequence"/>
</dbReference>
<keyword evidence="8" id="KW-0175">Coiled coil</keyword>
<evidence type="ECO:0000256" key="12">
    <source>
        <dbReference type="ARBA" id="ARBA00031989"/>
    </source>
</evidence>
<evidence type="ECO:0000259" key="15">
    <source>
        <dbReference type="Pfam" id="PF00520"/>
    </source>
</evidence>
<dbReference type="GO" id="GO:0034702">
    <property type="term" value="C:monoatomic ion channel complex"/>
    <property type="evidence" value="ECO:0007669"/>
    <property type="project" value="UniProtKB-KW"/>
</dbReference>
<keyword evidence="9" id="KW-0406">Ion transport</keyword>
<keyword evidence="11" id="KW-0407">Ion channel</keyword>
<comment type="subcellular location">
    <subcellularLocation>
        <location evidence="1">Cell membrane</location>
        <topology evidence="1">Multi-pass membrane protein</topology>
    </subcellularLocation>
</comment>
<evidence type="ECO:0000256" key="5">
    <source>
        <dbReference type="ARBA" id="ARBA00022692"/>
    </source>
</evidence>
<evidence type="ECO:0000256" key="13">
    <source>
        <dbReference type="SAM" id="MobiDB-lite"/>
    </source>
</evidence>
<evidence type="ECO:0000313" key="17">
    <source>
        <dbReference type="Proteomes" id="UP001626550"/>
    </source>
</evidence>
<dbReference type="GO" id="GO:0005886">
    <property type="term" value="C:plasma membrane"/>
    <property type="evidence" value="ECO:0007669"/>
    <property type="project" value="UniProtKB-SubCell"/>
</dbReference>
<dbReference type="EMBL" id="JBJKFK010000008">
    <property type="protein sequence ID" value="KAL3321169.1"/>
    <property type="molecule type" value="Genomic_DNA"/>
</dbReference>
<evidence type="ECO:0000256" key="7">
    <source>
        <dbReference type="ARBA" id="ARBA00022989"/>
    </source>
</evidence>
<dbReference type="PANTHER" id="PTHR46480:SF1">
    <property type="entry name" value="VOLTAGE-GATED HYDROGEN CHANNEL 1"/>
    <property type="match status" value="1"/>
</dbReference>
<dbReference type="GO" id="GO:0034220">
    <property type="term" value="P:monoatomic ion transmembrane transport"/>
    <property type="evidence" value="ECO:0007669"/>
    <property type="project" value="UniProtKB-KW"/>
</dbReference>
<feature type="compositionally biased region" description="Polar residues" evidence="13">
    <location>
        <begin position="239"/>
        <end position="254"/>
    </location>
</feature>
<organism evidence="16 17">
    <name type="scientific">Cichlidogyrus casuarinus</name>
    <dbReference type="NCBI Taxonomy" id="1844966"/>
    <lineage>
        <taxon>Eukaryota</taxon>
        <taxon>Metazoa</taxon>
        <taxon>Spiralia</taxon>
        <taxon>Lophotrochozoa</taxon>
        <taxon>Platyhelminthes</taxon>
        <taxon>Monogenea</taxon>
        <taxon>Monopisthocotylea</taxon>
        <taxon>Dactylogyridea</taxon>
        <taxon>Ancyrocephalidae</taxon>
        <taxon>Cichlidogyrus</taxon>
    </lineage>
</organism>
<evidence type="ECO:0000256" key="6">
    <source>
        <dbReference type="ARBA" id="ARBA00022882"/>
    </source>
</evidence>
<feature type="domain" description="Ion transport" evidence="15">
    <location>
        <begin position="49"/>
        <end position="129"/>
    </location>
</feature>
<keyword evidence="4" id="KW-1003">Cell membrane</keyword>
<dbReference type="Gene3D" id="1.20.120.350">
    <property type="entry name" value="Voltage-gated potassium channels. Chain C"/>
    <property type="match status" value="1"/>
</dbReference>
<reference evidence="16 17" key="1">
    <citation type="submission" date="2024-11" db="EMBL/GenBank/DDBJ databases">
        <title>Adaptive evolution of stress response genes in parasites aligns with host niche diversity.</title>
        <authorList>
            <person name="Hahn C."/>
            <person name="Resl P."/>
        </authorList>
    </citation>
    <scope>NUCLEOTIDE SEQUENCE [LARGE SCALE GENOMIC DNA]</scope>
    <source>
        <strain evidence="16">EGGRZ-B1_66</strain>
        <tissue evidence="16">Body</tissue>
    </source>
</reference>
<feature type="region of interest" description="Disordered" evidence="13">
    <location>
        <begin position="236"/>
        <end position="258"/>
    </location>
</feature>
<dbReference type="InterPro" id="IPR027359">
    <property type="entry name" value="Volt_channel_dom_sf"/>
</dbReference>
<feature type="region of interest" description="Disordered" evidence="13">
    <location>
        <begin position="485"/>
        <end position="511"/>
    </location>
</feature>
<evidence type="ECO:0000256" key="8">
    <source>
        <dbReference type="ARBA" id="ARBA00023054"/>
    </source>
</evidence>
<evidence type="ECO:0000256" key="1">
    <source>
        <dbReference type="ARBA" id="ARBA00004651"/>
    </source>
</evidence>
<accession>A0ABD2QNU3</accession>